<keyword evidence="4" id="KW-1185">Reference proteome</keyword>
<evidence type="ECO:0000313" key="5">
    <source>
        <dbReference type="Proteomes" id="UP000671910"/>
    </source>
</evidence>
<dbReference type="Proteomes" id="UP000636394">
    <property type="component" value="Unassembled WGS sequence"/>
</dbReference>
<dbReference type="EMBL" id="CP072829">
    <property type="protein sequence ID" value="QTU84028.1"/>
    <property type="molecule type" value="Genomic_DNA"/>
</dbReference>
<evidence type="ECO:0000256" key="1">
    <source>
        <dbReference type="SAM" id="MobiDB-lite"/>
    </source>
</evidence>
<organism evidence="3 5">
    <name type="scientific">Xiamenia xianingshaonis</name>
    <dbReference type="NCBI Taxonomy" id="2682776"/>
    <lineage>
        <taxon>Bacteria</taxon>
        <taxon>Bacillati</taxon>
        <taxon>Actinomycetota</taxon>
        <taxon>Coriobacteriia</taxon>
        <taxon>Eggerthellales</taxon>
        <taxon>Eggerthellaceae</taxon>
        <taxon>Xiamenia</taxon>
    </lineage>
</organism>
<evidence type="ECO:0000313" key="3">
    <source>
        <dbReference type="EMBL" id="QTU84028.1"/>
    </source>
</evidence>
<feature type="region of interest" description="Disordered" evidence="1">
    <location>
        <begin position="382"/>
        <end position="403"/>
    </location>
</feature>
<reference evidence="3" key="2">
    <citation type="submission" date="2021-04" db="EMBL/GenBank/DDBJ databases">
        <title>Novel species in family Eggerthellaceae.</title>
        <authorList>
            <person name="Zhang G."/>
        </authorList>
    </citation>
    <scope>NUCLEOTIDE SEQUENCE</scope>
    <source>
        <strain evidence="3">Zg-886</strain>
    </source>
</reference>
<sequence length="403" mass="44213">MTLLDYLGSEFSSFDEKPLNPIDSAIFSEFAMLSTDWVVPPLQERASFGLVGTIVRNLLSSRTRPVGFKDVLNAQHFPTMFNSLHPEREKALLIALAASPRFSSVQVAHNLDLFDVKRQTQFFATAFIQGNSFAYLAFRGTDTSITGWREDCNMIYEFPVPAQVQALRYLETLAPRLPRTIYLGGHSKGGNLAEYAALHASPSVQSRIECVFNHDAPGFQTGDVDPALWEPLAGRIHRTVPTDSFIGMLLETPVAAHVVKSNASGLAQHSTYTWLTSEDDFVYASGLSSSALLNATVMKVWMESFDRERRKAIVEALFAAIEASGVTNATEVFFGGMKAVTLLTKAARALPTKERDVLVSALAAYAETYAVAAPQHVKGLVRPKAKASAPQLPNRQAKRTPEE</sequence>
<dbReference type="EMBL" id="WPCR01000013">
    <property type="protein sequence ID" value="NHM14861.1"/>
    <property type="molecule type" value="Genomic_DNA"/>
</dbReference>
<dbReference type="AlphaFoldDB" id="A0A9E6MQ77"/>
<dbReference type="InterPro" id="IPR029058">
    <property type="entry name" value="AB_hydrolase_fold"/>
</dbReference>
<protein>
    <submittedName>
        <fullName evidence="3">DUF2974 domain-containing protein</fullName>
    </submittedName>
</protein>
<dbReference type="InterPro" id="IPR024499">
    <property type="entry name" value="Mbeg1-like"/>
</dbReference>
<dbReference type="KEGG" id="ebz:J7S26_06595"/>
<dbReference type="RefSeq" id="WP_166340296.1">
    <property type="nucleotide sequence ID" value="NZ_CP072829.1"/>
</dbReference>
<proteinExistence type="predicted"/>
<dbReference type="Pfam" id="PF11187">
    <property type="entry name" value="Mbeg1-like"/>
    <property type="match status" value="1"/>
</dbReference>
<evidence type="ECO:0000313" key="2">
    <source>
        <dbReference type="EMBL" id="NHM14861.1"/>
    </source>
</evidence>
<dbReference type="Gene3D" id="3.40.50.1820">
    <property type="entry name" value="alpha/beta hydrolase"/>
    <property type="match status" value="1"/>
</dbReference>
<dbReference type="Proteomes" id="UP000671910">
    <property type="component" value="Chromosome"/>
</dbReference>
<name>A0A9E6MQ77_9ACTN</name>
<evidence type="ECO:0000313" key="4">
    <source>
        <dbReference type="Proteomes" id="UP000636394"/>
    </source>
</evidence>
<gene>
    <name evidence="2" type="ORF">GMI68_08855</name>
    <name evidence="3" type="ORF">J7S26_06595</name>
</gene>
<reference evidence="2 4" key="1">
    <citation type="submission" date="2019-11" db="EMBL/GenBank/DDBJ databases">
        <title>Eggerthellaceae novel genus isolated from the rectal contents of marmort.</title>
        <authorList>
            <person name="Zhang G."/>
        </authorList>
    </citation>
    <scope>NUCLEOTIDE SEQUENCE [LARGE SCALE GENOMIC DNA]</scope>
    <source>
        <strain evidence="4">zg-886</strain>
        <strain evidence="2">Zg-886</strain>
    </source>
</reference>
<accession>A0A9E6MQ77</accession>
<dbReference type="SUPFAM" id="SSF53474">
    <property type="entry name" value="alpha/beta-Hydrolases"/>
    <property type="match status" value="1"/>
</dbReference>